<proteinExistence type="predicted"/>
<dbReference type="AlphaFoldDB" id="A0A4Y3TYE6"/>
<accession>A0A4Y3TYE6</accession>
<dbReference type="Pfam" id="PF13676">
    <property type="entry name" value="TIR_2"/>
    <property type="match status" value="1"/>
</dbReference>
<dbReference type="InterPro" id="IPR035897">
    <property type="entry name" value="Toll_tir_struct_dom_sf"/>
</dbReference>
<reference evidence="2 3" key="1">
    <citation type="submission" date="2019-06" db="EMBL/GenBank/DDBJ databases">
        <title>Whole genome shotgun sequence of Acetobacter peroxydans NBRC 13755.</title>
        <authorList>
            <person name="Hosoyama A."/>
            <person name="Uohara A."/>
            <person name="Ohji S."/>
            <person name="Ichikawa N."/>
        </authorList>
    </citation>
    <scope>NUCLEOTIDE SEQUENCE [LARGE SCALE GENOMIC DNA]</scope>
    <source>
        <strain evidence="2 3">NBRC 13755</strain>
    </source>
</reference>
<evidence type="ECO:0000313" key="3">
    <source>
        <dbReference type="Proteomes" id="UP000317730"/>
    </source>
</evidence>
<name>A0A4Y3TYE6_9PROT</name>
<feature type="domain" description="TIR" evidence="1">
    <location>
        <begin position="179"/>
        <end position="308"/>
    </location>
</feature>
<protein>
    <recommendedName>
        <fullName evidence="1">TIR domain-containing protein</fullName>
    </recommendedName>
</protein>
<dbReference type="Proteomes" id="UP000317730">
    <property type="component" value="Unassembled WGS sequence"/>
</dbReference>
<dbReference type="InterPro" id="IPR000157">
    <property type="entry name" value="TIR_dom"/>
</dbReference>
<dbReference type="Gene3D" id="3.40.50.10140">
    <property type="entry name" value="Toll/interleukin-1 receptor homology (TIR) domain"/>
    <property type="match status" value="1"/>
</dbReference>
<dbReference type="RefSeq" id="WP_141377170.1">
    <property type="nucleotide sequence ID" value="NZ_BAPL01000002.1"/>
</dbReference>
<sequence length="395" mass="44382">MPLPTRPFLVVYIVHHPDFTAGQTVAETLYDHFRRKLFENVAGGTGLSVIYRSVPPTGAAAPLPINFDESETAAVVVLFDEAFAADDAYVAWLEKTAVIADANGFSARVFPVAMDVAFTRSAMVEQAVRWDKWDGADQAVRTRRLISSLTYQFARMLRSYLERLRHPADEDAALERYLKKVQVFLSHSKRDGAGERIAKLVRQALFDGEGLSTFFDIHDIAPGLPFDKVILNQVRVSAVVAIHTDTFSSREWCRREIIEAKRASVPLVIANCLADLDERGFPYMGNVPVVRMDPERVDRIDDVIGRLLDEVLKDFLWRCRVELVKDNASARIRFLPRPPELISLAGLNRTSDGQTILVYPDPPLGAEEQRLFEEIAPDVLLRSLMEWIAEAEAAT</sequence>
<dbReference type="GO" id="GO:0007165">
    <property type="term" value="P:signal transduction"/>
    <property type="evidence" value="ECO:0007669"/>
    <property type="project" value="InterPro"/>
</dbReference>
<dbReference type="SUPFAM" id="SSF52200">
    <property type="entry name" value="Toll/Interleukin receptor TIR domain"/>
    <property type="match status" value="1"/>
</dbReference>
<gene>
    <name evidence="2" type="ORF">APE01nite_20040</name>
</gene>
<organism evidence="2 3">
    <name type="scientific">Acetobacter peroxydans</name>
    <dbReference type="NCBI Taxonomy" id="104098"/>
    <lineage>
        <taxon>Bacteria</taxon>
        <taxon>Pseudomonadati</taxon>
        <taxon>Pseudomonadota</taxon>
        <taxon>Alphaproteobacteria</taxon>
        <taxon>Acetobacterales</taxon>
        <taxon>Acetobacteraceae</taxon>
        <taxon>Acetobacter</taxon>
    </lineage>
</organism>
<comment type="caution">
    <text evidence="2">The sequence shown here is derived from an EMBL/GenBank/DDBJ whole genome shotgun (WGS) entry which is preliminary data.</text>
</comment>
<dbReference type="PROSITE" id="PS50104">
    <property type="entry name" value="TIR"/>
    <property type="match status" value="1"/>
</dbReference>
<keyword evidence="3" id="KW-1185">Reference proteome</keyword>
<dbReference type="EMBL" id="BJMV01000011">
    <property type="protein sequence ID" value="GEB86207.1"/>
    <property type="molecule type" value="Genomic_DNA"/>
</dbReference>
<evidence type="ECO:0000259" key="1">
    <source>
        <dbReference type="PROSITE" id="PS50104"/>
    </source>
</evidence>
<dbReference type="OrthoDB" id="104289at2"/>
<evidence type="ECO:0000313" key="2">
    <source>
        <dbReference type="EMBL" id="GEB86207.1"/>
    </source>
</evidence>